<dbReference type="Proteomes" id="UP001634394">
    <property type="component" value="Unassembled WGS sequence"/>
</dbReference>
<keyword evidence="1" id="KW-0472">Membrane</keyword>
<keyword evidence="4" id="KW-1185">Reference proteome</keyword>
<feature type="transmembrane region" description="Helical" evidence="1">
    <location>
        <begin position="62"/>
        <end position="83"/>
    </location>
</feature>
<accession>A0ABD3XHF6</accession>
<evidence type="ECO:0000259" key="2">
    <source>
        <dbReference type="PROSITE" id="PS50022"/>
    </source>
</evidence>
<dbReference type="AlphaFoldDB" id="A0ABD3XHF6"/>
<evidence type="ECO:0000313" key="4">
    <source>
        <dbReference type="Proteomes" id="UP001634394"/>
    </source>
</evidence>
<organism evidence="3 4">
    <name type="scientific">Sinanodonta woodiana</name>
    <name type="common">Chinese pond mussel</name>
    <name type="synonym">Anodonta woodiana</name>
    <dbReference type="NCBI Taxonomy" id="1069815"/>
    <lineage>
        <taxon>Eukaryota</taxon>
        <taxon>Metazoa</taxon>
        <taxon>Spiralia</taxon>
        <taxon>Lophotrochozoa</taxon>
        <taxon>Mollusca</taxon>
        <taxon>Bivalvia</taxon>
        <taxon>Autobranchia</taxon>
        <taxon>Heteroconchia</taxon>
        <taxon>Palaeoheterodonta</taxon>
        <taxon>Unionida</taxon>
        <taxon>Unionoidea</taxon>
        <taxon>Unionidae</taxon>
        <taxon>Unioninae</taxon>
        <taxon>Sinanodonta</taxon>
    </lineage>
</organism>
<comment type="caution">
    <text evidence="3">The sequence shown here is derived from an EMBL/GenBank/DDBJ whole genome shotgun (WGS) entry which is preliminary data.</text>
</comment>
<dbReference type="InterPro" id="IPR008979">
    <property type="entry name" value="Galactose-bd-like_sf"/>
</dbReference>
<sequence length="141" mass="15696">MFEGNNDSNSIRTNKLPNAVQASAVRIRVIESIGSPSMRFDVLGCPVSQDQTCKYSESLKEYFIGGGVVAGIVMVTLTSIFIYKRCRREKRNVASFGAHGYDELHYYSTPQNQDYLVSNRVDSTICVIGSQQRLAFPAETN</sequence>
<dbReference type="EMBL" id="JBJQND010000002">
    <property type="protein sequence ID" value="KAL3885150.1"/>
    <property type="molecule type" value="Genomic_DNA"/>
</dbReference>
<evidence type="ECO:0000256" key="1">
    <source>
        <dbReference type="SAM" id="Phobius"/>
    </source>
</evidence>
<gene>
    <name evidence="3" type="ORF">ACJMK2_025245</name>
</gene>
<dbReference type="SUPFAM" id="SSF49785">
    <property type="entry name" value="Galactose-binding domain-like"/>
    <property type="match status" value="1"/>
</dbReference>
<dbReference type="Gene3D" id="2.60.120.260">
    <property type="entry name" value="Galactose-binding domain-like"/>
    <property type="match status" value="1"/>
</dbReference>
<protein>
    <recommendedName>
        <fullName evidence="2">F5/8 type C domain-containing protein</fullName>
    </recommendedName>
</protein>
<dbReference type="InterPro" id="IPR000421">
    <property type="entry name" value="FA58C"/>
</dbReference>
<feature type="domain" description="F5/8 type C" evidence="2">
    <location>
        <begin position="1"/>
        <end position="45"/>
    </location>
</feature>
<reference evidence="3 4" key="1">
    <citation type="submission" date="2024-11" db="EMBL/GenBank/DDBJ databases">
        <title>Chromosome-level genome assembly of the freshwater bivalve Anodonta woodiana.</title>
        <authorList>
            <person name="Chen X."/>
        </authorList>
    </citation>
    <scope>NUCLEOTIDE SEQUENCE [LARGE SCALE GENOMIC DNA]</scope>
    <source>
        <strain evidence="3">MN2024</strain>
        <tissue evidence="3">Gills</tissue>
    </source>
</reference>
<keyword evidence="1" id="KW-0812">Transmembrane</keyword>
<keyword evidence="1" id="KW-1133">Transmembrane helix</keyword>
<proteinExistence type="predicted"/>
<evidence type="ECO:0000313" key="3">
    <source>
        <dbReference type="EMBL" id="KAL3885150.1"/>
    </source>
</evidence>
<name>A0ABD3XHF6_SINWO</name>
<dbReference type="PROSITE" id="PS50022">
    <property type="entry name" value="FA58C_3"/>
    <property type="match status" value="1"/>
</dbReference>